<keyword evidence="1" id="KW-1133">Transmembrane helix</keyword>
<dbReference type="Proteomes" id="UP000182101">
    <property type="component" value="Plasmid pAMCP48-600"/>
</dbReference>
<evidence type="ECO:0000313" key="3">
    <source>
        <dbReference type="EMBL" id="APD92446.1"/>
    </source>
</evidence>
<dbReference type="RefSeq" id="WP_071961071.1">
    <property type="nucleotide sequence ID" value="NZ_CP018025.1"/>
</dbReference>
<geneLocation type="plasmid" evidence="4">
    <name>pamcp48-600</name>
</geneLocation>
<evidence type="ECO:0000313" key="4">
    <source>
        <dbReference type="Proteomes" id="UP000182101"/>
    </source>
</evidence>
<feature type="transmembrane region" description="Helical" evidence="1">
    <location>
        <begin position="740"/>
        <end position="767"/>
    </location>
</feature>
<gene>
    <name evidence="3" type="ORF">BM524_21325</name>
</gene>
<feature type="transmembrane region" description="Helical" evidence="1">
    <location>
        <begin position="180"/>
        <end position="205"/>
    </location>
</feature>
<feature type="transmembrane region" description="Helical" evidence="1">
    <location>
        <begin position="787"/>
        <end position="807"/>
    </location>
</feature>
<name>A0AAC9NU33_9ALTE</name>
<feature type="transmembrane region" description="Helical" evidence="1">
    <location>
        <begin position="114"/>
        <end position="135"/>
    </location>
</feature>
<feature type="transmembrane region" description="Helical" evidence="1">
    <location>
        <begin position="671"/>
        <end position="692"/>
    </location>
</feature>
<feature type="signal peptide" evidence="2">
    <location>
        <begin position="1"/>
        <end position="18"/>
    </location>
</feature>
<evidence type="ECO:0000256" key="2">
    <source>
        <dbReference type="SAM" id="SignalP"/>
    </source>
</evidence>
<sequence length="862" mass="95596">MIRILCFLVFLIPFGAFSQDDTVELSADIQHIKCREKLMSIDGGDVDTLRNNDVIDACQGFPLSDDVAAQVLGALIGPDMVGVFDVLSSFTGEAHGFNEDDNVFLLLKPLHTTLLYFNLLVFGVFILLTSTHIALQVIRWKRGDINLTPKSYIEKYGMSAAIKGLLSYPFLGWLNPLQFLGLLFVIAFLWISKIVIVYLFLASFFSNTGSVIKDSVENSLKVDVGNSIVNYVCDIEQRESLISSIQQNSEGGADMSYVRESNLYKCLSGDDVDYPGMVITATGALDSTVTTYRVTPQTMAQTQFCVAKYREDLESWGTDVDDYAPCGASYISMPVGATEAQILNASNVYMSEQVEKEKREIALIMREKQCRDQIRPDFNSGPVEKCFVSSVDGDSYQYDLATDPLSGTERLAYHSLPLSSESNALLKAEAVMGKDRISEEIGSNIEALKLHFSDILSLINMDSLSDADKQLLSEVQDDVNNMSSEDDESSLGVSQTDIDNVIMSMRRGMWSVGTLFFGDITESLEDKQLVKMLSQVLVVESAYGKLDEYRKLYSLIDMLPQGGQGIVNNAVKGNIGYGVIIPRLGLYIDSIECWHDQIACETPALNPFTELSKRGVEIIEHASFGTIVTKTARYMMQGIAKVKMEAAGYSIGEVKNTRLGKYMVFDTFEEIYLLYLFIGFVLVVVIPGMPLVKITVVLVSWIYDVLKELLVVTISVVTSSHSHIDEGFISDEVKDAFKKIFGLGLYFLFIVVGVLVMFVMFSFLYALNVLVVGALNFVVEWSVTMTSLESMVMGVVMDSVIVGLLVYEVRICTPYIDKLPKELASYFNLHTSDTDGIVKQAENAITSNAFAKISHVVHRAFN</sequence>
<keyword evidence="2" id="KW-0732">Signal</keyword>
<dbReference type="AlphaFoldDB" id="A0AAC9NU33"/>
<reference evidence="3 4" key="1">
    <citation type="submission" date="2016-11" db="EMBL/GenBank/DDBJ databases">
        <title>Networking in microbes: conjugative elements and plasmids in the genus Alteromonas.</title>
        <authorList>
            <person name="Lopez-Perez M."/>
            <person name="Ramon-Marco N."/>
            <person name="Rodriguez-Valera F."/>
        </authorList>
    </citation>
    <scope>NUCLEOTIDE SEQUENCE [LARGE SCALE GENOMIC DNA]</scope>
    <source>
        <strain evidence="3 4">CP48</strain>
        <plasmid evidence="4">pamcp48-600</plasmid>
    </source>
</reference>
<keyword evidence="1" id="KW-0812">Transmembrane</keyword>
<accession>A0AAC9NU33</accession>
<keyword evidence="3" id="KW-0614">Plasmid</keyword>
<protein>
    <submittedName>
        <fullName evidence="3">Uncharacterized protein</fullName>
    </submittedName>
</protein>
<organism evidence="3 4">
    <name type="scientific">Alteromonas mediterranea</name>
    <dbReference type="NCBI Taxonomy" id="314275"/>
    <lineage>
        <taxon>Bacteria</taxon>
        <taxon>Pseudomonadati</taxon>
        <taxon>Pseudomonadota</taxon>
        <taxon>Gammaproteobacteria</taxon>
        <taxon>Alteromonadales</taxon>
        <taxon>Alteromonadaceae</taxon>
        <taxon>Alteromonas/Salinimonas group</taxon>
        <taxon>Alteromonas</taxon>
    </lineage>
</organism>
<keyword evidence="1" id="KW-0472">Membrane</keyword>
<evidence type="ECO:0000256" key="1">
    <source>
        <dbReference type="SAM" id="Phobius"/>
    </source>
</evidence>
<feature type="chain" id="PRO_5042050744" evidence="2">
    <location>
        <begin position="19"/>
        <end position="862"/>
    </location>
</feature>
<proteinExistence type="predicted"/>
<dbReference type="EMBL" id="CP018025">
    <property type="protein sequence ID" value="APD92446.1"/>
    <property type="molecule type" value="Genomic_DNA"/>
</dbReference>